<organism evidence="1 2">
    <name type="scientific">Neophaeococcomyces mojaviensis</name>
    <dbReference type="NCBI Taxonomy" id="3383035"/>
    <lineage>
        <taxon>Eukaryota</taxon>
        <taxon>Fungi</taxon>
        <taxon>Dikarya</taxon>
        <taxon>Ascomycota</taxon>
        <taxon>Pezizomycotina</taxon>
        <taxon>Eurotiomycetes</taxon>
        <taxon>Chaetothyriomycetidae</taxon>
        <taxon>Chaetothyriales</taxon>
        <taxon>Chaetothyriales incertae sedis</taxon>
        <taxon>Neophaeococcomyces</taxon>
    </lineage>
</organism>
<comment type="caution">
    <text evidence="1">The sequence shown here is derived from an EMBL/GenBank/DDBJ whole genome shotgun (WGS) entry which is preliminary data.</text>
</comment>
<protein>
    <submittedName>
        <fullName evidence="1">Uncharacterized protein</fullName>
    </submittedName>
</protein>
<keyword evidence="2" id="KW-1185">Reference proteome</keyword>
<dbReference type="EMBL" id="JAPDRQ010000011">
    <property type="protein sequence ID" value="KAJ9663082.1"/>
    <property type="molecule type" value="Genomic_DNA"/>
</dbReference>
<accession>A0ACC3AIR2</accession>
<dbReference type="Proteomes" id="UP001172386">
    <property type="component" value="Unassembled WGS sequence"/>
</dbReference>
<name>A0ACC3AIR2_9EURO</name>
<evidence type="ECO:0000313" key="1">
    <source>
        <dbReference type="EMBL" id="KAJ9663082.1"/>
    </source>
</evidence>
<reference evidence="1" key="1">
    <citation type="submission" date="2022-10" db="EMBL/GenBank/DDBJ databases">
        <title>Culturing micro-colonial fungi from biological soil crusts in the Mojave desert and describing Neophaeococcomyces mojavensis, and introducing the new genera and species Taxawa tesnikishii.</title>
        <authorList>
            <person name="Kurbessoian T."/>
            <person name="Stajich J.E."/>
        </authorList>
    </citation>
    <scope>NUCLEOTIDE SEQUENCE</scope>
    <source>
        <strain evidence="1">JES_112</strain>
    </source>
</reference>
<proteinExistence type="predicted"/>
<evidence type="ECO:0000313" key="2">
    <source>
        <dbReference type="Proteomes" id="UP001172386"/>
    </source>
</evidence>
<sequence length="264" mass="28683">MPSFVVVGASRGLGYAWLELLSKDPENIVIGTARNPESTIERVKKDGLERVTILQADLSDITSLKRSVSEVSQLTGGSLDYLIVNGAYLSSVALNRFLDDFESEPELLQRDLDSYWTTNVVGVINAINAFLPLLRKGTFKKVVAISTGMADPDLITEYDLWESAPYSITKAAMNVAIAKYAARYGKSDGILFLALSPGVVETQASSATVDSDLPAKFVRYAPHFTGPMTPSESVEAQWAVIQSKSVENGDGGKFLSHLGNKQWL</sequence>
<gene>
    <name evidence="1" type="ORF">H2198_001074</name>
</gene>